<evidence type="ECO:0000256" key="1">
    <source>
        <dbReference type="SAM" id="SignalP"/>
    </source>
</evidence>
<gene>
    <name evidence="2" type="ORF">GSF22_20750</name>
</gene>
<comment type="caution">
    <text evidence="2">The sequence shown here is derived from an EMBL/GenBank/DDBJ whole genome shotgun (WGS) entry which is preliminary data.</text>
</comment>
<evidence type="ECO:0000313" key="3">
    <source>
        <dbReference type="Proteomes" id="UP000823521"/>
    </source>
</evidence>
<evidence type="ECO:0008006" key="4">
    <source>
        <dbReference type="Google" id="ProtNLM"/>
    </source>
</evidence>
<evidence type="ECO:0000313" key="2">
    <source>
        <dbReference type="EMBL" id="MBO4208419.1"/>
    </source>
</evidence>
<protein>
    <recommendedName>
        <fullName evidence="4">Peptidase inhibitor family I36</fullName>
    </recommendedName>
</protein>
<sequence>MFTAKATPHRRGRGVLGLALSLATTTVVLFAASTTPATAAPPGTSAEDRVDQILAADPDATRLSANQVAWPDDGVVLTVGVDAAGSWCGSGYACVHADANRGGYGYAFYDCRTYRLPEYGFPTYQRGGASSWYNNQTDGAKVKFEDEWFSLTPVVAGYGFGNMPSYLNDRAYWLYLLC</sequence>
<keyword evidence="3" id="KW-1185">Reference proteome</keyword>
<dbReference type="RefSeq" id="WP_208815408.1">
    <property type="nucleotide sequence ID" value="NZ_WVUH01000195.1"/>
</dbReference>
<name>A0ABS3VV63_MICEH</name>
<accession>A0ABS3VV63</accession>
<dbReference type="EMBL" id="WVUH01000195">
    <property type="protein sequence ID" value="MBO4208419.1"/>
    <property type="molecule type" value="Genomic_DNA"/>
</dbReference>
<feature type="signal peptide" evidence="1">
    <location>
        <begin position="1"/>
        <end position="39"/>
    </location>
</feature>
<organism evidence="2 3">
    <name type="scientific">Micromonospora echinofusca</name>
    <dbReference type="NCBI Taxonomy" id="47858"/>
    <lineage>
        <taxon>Bacteria</taxon>
        <taxon>Bacillati</taxon>
        <taxon>Actinomycetota</taxon>
        <taxon>Actinomycetes</taxon>
        <taxon>Micromonosporales</taxon>
        <taxon>Micromonosporaceae</taxon>
        <taxon>Micromonospora</taxon>
    </lineage>
</organism>
<dbReference type="Proteomes" id="UP000823521">
    <property type="component" value="Unassembled WGS sequence"/>
</dbReference>
<reference evidence="2 3" key="1">
    <citation type="submission" date="2019-12" db="EMBL/GenBank/DDBJ databases">
        <title>Whole genome sequencing of endophytic Actinobacterium Micromonospora sp. MPMI6T.</title>
        <authorList>
            <person name="Evv R."/>
            <person name="Podile A.R."/>
        </authorList>
    </citation>
    <scope>NUCLEOTIDE SEQUENCE [LARGE SCALE GENOMIC DNA]</scope>
    <source>
        <strain evidence="2 3">MPMI6</strain>
    </source>
</reference>
<feature type="chain" id="PRO_5046346484" description="Peptidase inhibitor family I36" evidence="1">
    <location>
        <begin position="40"/>
        <end position="178"/>
    </location>
</feature>
<keyword evidence="1" id="KW-0732">Signal</keyword>
<proteinExistence type="predicted"/>